<dbReference type="NCBIfam" id="NF041023">
    <property type="entry name" value="PP0621_fam"/>
    <property type="match status" value="1"/>
</dbReference>
<dbReference type="Gene3D" id="2.30.170.10">
    <property type="match status" value="1"/>
</dbReference>
<reference evidence="1 2" key="1">
    <citation type="submission" date="2015-05" db="EMBL/GenBank/DDBJ databases">
        <title>Complete genome sequence of a sulfur-oxidizing gammaproteobacterium strain HA5.</title>
        <authorList>
            <person name="Miura A."/>
            <person name="Kojima H."/>
            <person name="Fukui M."/>
        </authorList>
    </citation>
    <scope>NUCLEOTIDE SEQUENCE [LARGE SCALE GENOMIC DNA]</scope>
    <source>
        <strain evidence="1 2">HA5</strain>
    </source>
</reference>
<dbReference type="RefSeq" id="WP_420823630.1">
    <property type="nucleotide sequence ID" value="NZ_AP014879.1"/>
</dbReference>
<accession>A0A1B4XEJ5</accession>
<evidence type="ECO:0008006" key="3">
    <source>
        <dbReference type="Google" id="ProtNLM"/>
    </source>
</evidence>
<name>A0A1B4XEJ5_9GAMM</name>
<evidence type="ECO:0000313" key="2">
    <source>
        <dbReference type="Proteomes" id="UP000243180"/>
    </source>
</evidence>
<keyword evidence="2" id="KW-1185">Reference proteome</keyword>
<dbReference type="InterPro" id="IPR049708">
    <property type="entry name" value="PP0621-like"/>
</dbReference>
<proteinExistence type="predicted"/>
<dbReference type="EMBL" id="AP014879">
    <property type="protein sequence ID" value="BAV33229.1"/>
    <property type="molecule type" value="Genomic_DNA"/>
</dbReference>
<dbReference type="Proteomes" id="UP000243180">
    <property type="component" value="Chromosome"/>
</dbReference>
<dbReference type="InParanoid" id="A0A1B4XEJ5"/>
<organism evidence="1 2">
    <name type="scientific">Sulfuricaulis limicola</name>
    <dbReference type="NCBI Taxonomy" id="1620215"/>
    <lineage>
        <taxon>Bacteria</taxon>
        <taxon>Pseudomonadati</taxon>
        <taxon>Pseudomonadota</taxon>
        <taxon>Gammaproteobacteria</taxon>
        <taxon>Acidiferrobacterales</taxon>
        <taxon>Acidiferrobacteraceae</taxon>
        <taxon>Sulfuricaulis</taxon>
    </lineage>
</organism>
<dbReference type="AlphaFoldDB" id="A0A1B4XEJ5"/>
<sequence>MGQLLRLIIILIGLWLVLTIIKRALASLQKPAPDKPAVTKMVACAHCGMHIPESEAVRDGNRHYCSEEHRRKMHT</sequence>
<evidence type="ECO:0000313" key="1">
    <source>
        <dbReference type="EMBL" id="BAV33229.1"/>
    </source>
</evidence>
<dbReference type="KEGG" id="slim:SCL_0911"/>
<protein>
    <recommendedName>
        <fullName evidence="3">Pyrimidine deaminase</fullName>
    </recommendedName>
</protein>
<gene>
    <name evidence="1" type="ORF">SCL_0911</name>
</gene>